<dbReference type="HOGENOM" id="CLU_115353_2_2_11"/>
<evidence type="ECO:0000256" key="2">
    <source>
        <dbReference type="HAMAP-Rule" id="MF_00048"/>
    </source>
</evidence>
<keyword evidence="4" id="KW-1185">Reference proteome</keyword>
<dbReference type="PATRIC" id="fig|1125779.3.peg.855"/>
<dbReference type="InterPro" id="IPR011856">
    <property type="entry name" value="tRNA_endonuc-like_dom_sf"/>
</dbReference>
<comment type="caution">
    <text evidence="3">The sequence shown here is derived from an EMBL/GenBank/DDBJ whole genome shotgun (WGS) entry which is preliminary data.</text>
</comment>
<accession>S2Z097</accession>
<dbReference type="PANTHER" id="PTHR34039">
    <property type="entry name" value="UPF0102 PROTEIN YRAN"/>
    <property type="match status" value="1"/>
</dbReference>
<dbReference type="STRING" id="1125779.HMPREF1219_00871"/>
<reference evidence="3 4" key="1">
    <citation type="submission" date="2013-05" db="EMBL/GenBank/DDBJ databases">
        <title>The Genome Sequence of Corynebacterium pyruviciproducens 1773O (ATCC BAA-1742).</title>
        <authorList>
            <consortium name="The Broad Institute Genomics Platform"/>
            <person name="Earl A."/>
            <person name="Ward D."/>
            <person name="Feldgarden M."/>
            <person name="Gevers D."/>
            <person name="Tong J."/>
            <person name="Walker B."/>
            <person name="Young S."/>
            <person name="Zeng Q."/>
            <person name="Gargeya S."/>
            <person name="Fitzgerald M."/>
            <person name="Haas B."/>
            <person name="Abouelleil A."/>
            <person name="Allen A.W."/>
            <person name="Alvarado L."/>
            <person name="Arachchi H.M."/>
            <person name="Berlin A.M."/>
            <person name="Chapman S.B."/>
            <person name="Gainer-Dewar J."/>
            <person name="Goldberg J."/>
            <person name="Griggs A."/>
            <person name="Gujja S."/>
            <person name="Hansen M."/>
            <person name="Howarth C."/>
            <person name="Imamovic A."/>
            <person name="Ireland A."/>
            <person name="Larimer J."/>
            <person name="McCowan C."/>
            <person name="Murphy C."/>
            <person name="Pearson M."/>
            <person name="Poon T.W."/>
            <person name="Priest M."/>
            <person name="Roberts A."/>
            <person name="Saif S."/>
            <person name="Shea T."/>
            <person name="Sisk P."/>
            <person name="Sykes S."/>
            <person name="Wortman J."/>
            <person name="Nusbaum C."/>
            <person name="Birren B."/>
        </authorList>
    </citation>
    <scope>NUCLEOTIDE SEQUENCE [LARGE SCALE GENOMIC DNA]</scope>
    <source>
        <strain evidence="3 4">ATCC BAA-1742</strain>
    </source>
</reference>
<organism evidence="3 4">
    <name type="scientific">Corynebacterium pyruviciproducens ATCC BAA-1742</name>
    <dbReference type="NCBI Taxonomy" id="1125779"/>
    <lineage>
        <taxon>Bacteria</taxon>
        <taxon>Bacillati</taxon>
        <taxon>Actinomycetota</taxon>
        <taxon>Actinomycetes</taxon>
        <taxon>Mycobacteriales</taxon>
        <taxon>Corynebacteriaceae</taxon>
        <taxon>Corynebacterium</taxon>
    </lineage>
</organism>
<evidence type="ECO:0000313" key="3">
    <source>
        <dbReference type="EMBL" id="EPD69926.1"/>
    </source>
</evidence>
<protein>
    <recommendedName>
        <fullName evidence="2">UPF0102 protein HMPREF1219_00871</fullName>
    </recommendedName>
</protein>
<dbReference type="SUPFAM" id="SSF52980">
    <property type="entry name" value="Restriction endonuclease-like"/>
    <property type="match status" value="1"/>
</dbReference>
<comment type="similarity">
    <text evidence="1 2">Belongs to the UPF0102 family.</text>
</comment>
<dbReference type="GO" id="GO:0003676">
    <property type="term" value="F:nucleic acid binding"/>
    <property type="evidence" value="ECO:0007669"/>
    <property type="project" value="InterPro"/>
</dbReference>
<proteinExistence type="inferred from homology"/>
<gene>
    <name evidence="3" type="ORF">HMPREF1219_00871</name>
</gene>
<dbReference type="NCBIfam" id="NF009154">
    <property type="entry name" value="PRK12497.3-3"/>
    <property type="match status" value="1"/>
</dbReference>
<dbReference type="NCBIfam" id="TIGR00252">
    <property type="entry name" value="YraN family protein"/>
    <property type="match status" value="1"/>
</dbReference>
<sequence length="160" mass="17908">MRNTGTTGCAPRNRGIPPPHRHGLYLCLTLSHGRRNRCNETNRGDMSTKNVLVGKRGETRARRYYQEKGYTFVAANVRYTCGEIDLIMQQGDTTVFVEVKTRTTGVMGGAEAVTPTKLRRVHRAAMRWLEGKAYRPIRFDVVEIIGGTVTCFKGVDRGAC</sequence>
<dbReference type="Gene3D" id="3.40.1350.10">
    <property type="match status" value="1"/>
</dbReference>
<dbReference type="CDD" id="cd20736">
    <property type="entry name" value="PoNe_Nuclease"/>
    <property type="match status" value="1"/>
</dbReference>
<dbReference type="NCBIfam" id="NF009150">
    <property type="entry name" value="PRK12497.1-3"/>
    <property type="match status" value="1"/>
</dbReference>
<dbReference type="Proteomes" id="UP000014408">
    <property type="component" value="Unassembled WGS sequence"/>
</dbReference>
<evidence type="ECO:0000256" key="1">
    <source>
        <dbReference type="ARBA" id="ARBA00006738"/>
    </source>
</evidence>
<evidence type="ECO:0000313" key="4">
    <source>
        <dbReference type="Proteomes" id="UP000014408"/>
    </source>
</evidence>
<dbReference type="Pfam" id="PF02021">
    <property type="entry name" value="UPF0102"/>
    <property type="match status" value="1"/>
</dbReference>
<dbReference type="InterPro" id="IPR011335">
    <property type="entry name" value="Restrct_endonuc-II-like"/>
</dbReference>
<dbReference type="PANTHER" id="PTHR34039:SF1">
    <property type="entry name" value="UPF0102 PROTEIN YRAN"/>
    <property type="match status" value="1"/>
</dbReference>
<name>S2Z097_9CORY</name>
<dbReference type="HAMAP" id="MF_00048">
    <property type="entry name" value="UPF0102"/>
    <property type="match status" value="1"/>
</dbReference>
<dbReference type="AlphaFoldDB" id="S2Z097"/>
<dbReference type="InterPro" id="IPR003509">
    <property type="entry name" value="UPF0102_YraN-like"/>
</dbReference>
<dbReference type="eggNOG" id="COG0792">
    <property type="taxonomic scope" value="Bacteria"/>
</dbReference>
<dbReference type="EMBL" id="ATBY01000010">
    <property type="protein sequence ID" value="EPD69926.1"/>
    <property type="molecule type" value="Genomic_DNA"/>
</dbReference>